<evidence type="ECO:0000313" key="2">
    <source>
        <dbReference type="EMBL" id="ADE76698.1"/>
    </source>
</evidence>
<dbReference type="PANTHER" id="PTHR31149:SF10">
    <property type="entry name" value="OS05G0100900 PROTEIN"/>
    <property type="match status" value="1"/>
</dbReference>
<protein>
    <recommendedName>
        <fullName evidence="1">DUF7046 domain-containing protein</fullName>
    </recommendedName>
</protein>
<feature type="domain" description="DUF7046" evidence="1">
    <location>
        <begin position="53"/>
        <end position="143"/>
    </location>
</feature>
<reference evidence="2" key="1">
    <citation type="submission" date="2010-04" db="EMBL/GenBank/DDBJ databases">
        <authorList>
            <person name="Reid K.E."/>
            <person name="Liao N."/>
            <person name="Chan S."/>
            <person name="Docking R."/>
            <person name="Taylor G."/>
            <person name="Moore R."/>
            <person name="Mayo M."/>
            <person name="Munro S."/>
            <person name="King J."/>
            <person name="Yanchuk A."/>
            <person name="Holt R."/>
            <person name="Jones S."/>
            <person name="Marra M."/>
            <person name="Ritland C.E."/>
            <person name="Ritland K."/>
            <person name="Bohlmann J."/>
        </authorList>
    </citation>
    <scope>NUCLEOTIDE SEQUENCE</scope>
    <source>
        <tissue evidence="2">Bud</tissue>
    </source>
</reference>
<dbReference type="EMBL" id="BT123376">
    <property type="protein sequence ID" value="ADE76698.1"/>
    <property type="molecule type" value="mRNA"/>
</dbReference>
<dbReference type="InterPro" id="IPR055474">
    <property type="entry name" value="DUF7046"/>
</dbReference>
<proteinExistence type="evidence at transcript level"/>
<dbReference type="GO" id="GO:0005886">
    <property type="term" value="C:plasma membrane"/>
    <property type="evidence" value="ECO:0007669"/>
    <property type="project" value="TreeGrafter"/>
</dbReference>
<organism evidence="2">
    <name type="scientific">Picea sitchensis</name>
    <name type="common">Sitka spruce</name>
    <name type="synonym">Pinus sitchensis</name>
    <dbReference type="NCBI Taxonomy" id="3332"/>
    <lineage>
        <taxon>Eukaryota</taxon>
        <taxon>Viridiplantae</taxon>
        <taxon>Streptophyta</taxon>
        <taxon>Embryophyta</taxon>
        <taxon>Tracheophyta</taxon>
        <taxon>Spermatophyta</taxon>
        <taxon>Pinopsida</taxon>
        <taxon>Pinidae</taxon>
        <taxon>Conifers I</taxon>
        <taxon>Pinales</taxon>
        <taxon>Pinaceae</taxon>
        <taxon>Picea</taxon>
    </lineage>
</organism>
<dbReference type="PANTHER" id="PTHR31149">
    <property type="entry name" value="EXPRESSED PROTEIN"/>
    <property type="match status" value="1"/>
</dbReference>
<dbReference type="AlphaFoldDB" id="D5AAX9"/>
<sequence>MDERSRKGKLVKVFANEPNKITCDPVMQEQIENYFSTGQAVFDVQLSAGDRNNWETATLTLKKSNYEIRSTKQRRVVINEKYTPDISITVPYGPSAQCVIRSSDGNVCVLSTLEDNLRLRDTLVLTMRLFQKQALEKRKGKRKVRFFNKIVSGSG</sequence>
<name>D5AAX9_PICSI</name>
<dbReference type="Pfam" id="PF23080">
    <property type="entry name" value="DUF7046"/>
    <property type="match status" value="1"/>
</dbReference>
<accession>D5AAX9</accession>
<evidence type="ECO:0000259" key="1">
    <source>
        <dbReference type="Pfam" id="PF23080"/>
    </source>
</evidence>